<dbReference type="Proteomes" id="UP000631114">
    <property type="component" value="Unassembled WGS sequence"/>
</dbReference>
<dbReference type="AlphaFoldDB" id="A0A835HPC2"/>
<gene>
    <name evidence="1" type="ORF">IFM89_007656</name>
</gene>
<accession>A0A835HPC2</accession>
<sequence length="72" mass="8666">MAEKQRQDEKGIMKLQNSLQSLQLRFASREQLCRNLQEKRHGISRVNWQRRGKPDSNRKIESLQLQLNHLLR</sequence>
<dbReference type="OrthoDB" id="1745825at2759"/>
<name>A0A835HPC2_9MAGN</name>
<evidence type="ECO:0000313" key="1">
    <source>
        <dbReference type="EMBL" id="KAF9604535.1"/>
    </source>
</evidence>
<keyword evidence="2" id="KW-1185">Reference proteome</keyword>
<protein>
    <submittedName>
        <fullName evidence="1">Uncharacterized protein</fullName>
    </submittedName>
</protein>
<reference evidence="1 2" key="1">
    <citation type="submission" date="2020-10" db="EMBL/GenBank/DDBJ databases">
        <title>The Coptis chinensis genome and diversification of protoberbering-type alkaloids.</title>
        <authorList>
            <person name="Wang B."/>
            <person name="Shu S."/>
            <person name="Song C."/>
            <person name="Liu Y."/>
        </authorList>
    </citation>
    <scope>NUCLEOTIDE SEQUENCE [LARGE SCALE GENOMIC DNA]</scope>
    <source>
        <strain evidence="1">HL-2020</strain>
        <tissue evidence="1">Leaf</tissue>
    </source>
</reference>
<evidence type="ECO:0000313" key="2">
    <source>
        <dbReference type="Proteomes" id="UP000631114"/>
    </source>
</evidence>
<comment type="caution">
    <text evidence="1">The sequence shown here is derived from an EMBL/GenBank/DDBJ whole genome shotgun (WGS) entry which is preliminary data.</text>
</comment>
<dbReference type="EMBL" id="JADFTS010000005">
    <property type="protein sequence ID" value="KAF9604535.1"/>
    <property type="molecule type" value="Genomic_DNA"/>
</dbReference>
<organism evidence="1 2">
    <name type="scientific">Coptis chinensis</name>
    <dbReference type="NCBI Taxonomy" id="261450"/>
    <lineage>
        <taxon>Eukaryota</taxon>
        <taxon>Viridiplantae</taxon>
        <taxon>Streptophyta</taxon>
        <taxon>Embryophyta</taxon>
        <taxon>Tracheophyta</taxon>
        <taxon>Spermatophyta</taxon>
        <taxon>Magnoliopsida</taxon>
        <taxon>Ranunculales</taxon>
        <taxon>Ranunculaceae</taxon>
        <taxon>Coptidoideae</taxon>
        <taxon>Coptis</taxon>
    </lineage>
</organism>
<proteinExistence type="predicted"/>